<reference evidence="4 5" key="1">
    <citation type="journal article" date="2014" name="Genome Announc.">
        <title>Draft Genome Sequence of Streptomyces fradiae ATCC 19609, a Strain Highly Sensitive to Antibiotics.</title>
        <authorList>
            <person name="Bekker O.B."/>
            <person name="Klimina K.M."/>
            <person name="Vatlin A.A."/>
            <person name="Zakharevich N.V."/>
            <person name="Kasianov A.S."/>
            <person name="Danilenko V.N."/>
        </authorList>
    </citation>
    <scope>NUCLEOTIDE SEQUENCE [LARGE SCALE GENOMIC DNA]</scope>
    <source>
        <strain evidence="4 5">ATCC 19609</strain>
    </source>
</reference>
<dbReference type="PROSITE" id="PS51318">
    <property type="entry name" value="TAT"/>
    <property type="match status" value="1"/>
</dbReference>
<dbReference type="InterPro" id="IPR043504">
    <property type="entry name" value="Peptidase_S1_PA_chymotrypsin"/>
</dbReference>
<protein>
    <recommendedName>
        <fullName evidence="6">Peptidase</fullName>
    </recommendedName>
</protein>
<gene>
    <name evidence="4" type="ORF">SFRA_007270</name>
</gene>
<accession>A0A3R7EWJ4</accession>
<dbReference type="Gene3D" id="2.40.10.10">
    <property type="entry name" value="Trypsin-like serine proteases"/>
    <property type="match status" value="2"/>
</dbReference>
<dbReference type="OrthoDB" id="5121599at2"/>
<keyword evidence="5" id="KW-1185">Reference proteome</keyword>
<dbReference type="EMBL" id="JNAD02000003">
    <property type="protein sequence ID" value="RKM97457.1"/>
    <property type="molecule type" value="Genomic_DNA"/>
</dbReference>
<evidence type="ECO:0000256" key="3">
    <source>
        <dbReference type="SAM" id="SignalP"/>
    </source>
</evidence>
<dbReference type="Proteomes" id="UP000028058">
    <property type="component" value="Unassembled WGS sequence"/>
</dbReference>
<dbReference type="InterPro" id="IPR050966">
    <property type="entry name" value="Glutamyl_endopeptidase"/>
</dbReference>
<evidence type="ECO:0000313" key="4">
    <source>
        <dbReference type="EMBL" id="RKM97457.1"/>
    </source>
</evidence>
<dbReference type="InterPro" id="IPR009003">
    <property type="entry name" value="Peptidase_S1_PA"/>
</dbReference>
<comment type="caution">
    <text evidence="4">The sequence shown here is derived from an EMBL/GenBank/DDBJ whole genome shotgun (WGS) entry which is preliminary data.</text>
</comment>
<organism evidence="4 5">
    <name type="scientific">Streptomyces xinghaiensis</name>
    <dbReference type="NCBI Taxonomy" id="1038928"/>
    <lineage>
        <taxon>Bacteria</taxon>
        <taxon>Bacillati</taxon>
        <taxon>Actinomycetota</taxon>
        <taxon>Actinomycetes</taxon>
        <taxon>Kitasatosporales</taxon>
        <taxon>Streptomycetaceae</taxon>
        <taxon>Streptomyces</taxon>
    </lineage>
</organism>
<evidence type="ECO:0000313" key="5">
    <source>
        <dbReference type="Proteomes" id="UP000028058"/>
    </source>
</evidence>
<dbReference type="InterPro" id="IPR006311">
    <property type="entry name" value="TAT_signal"/>
</dbReference>
<feature type="signal peptide" evidence="3">
    <location>
        <begin position="1"/>
        <end position="26"/>
    </location>
</feature>
<name>A0A3R7EWJ4_9ACTN</name>
<dbReference type="PANTHER" id="PTHR15462">
    <property type="entry name" value="SERINE PROTEASE"/>
    <property type="match status" value="1"/>
</dbReference>
<sequence length="332" mass="35729">MRLRRTFLSLSAAAVVLLAGVETASAQSPASAQPSSDPGATVTATARLDTGARINSADTAEELERYWTPERMRNAIPVSVEGTARSAGEAAGDTSEGPARSTPSAPPRKDMVRPTITETAVAGKVFFTKPSDGKDYVCSASALNSSSKQMTITAGHCVHEGNGGDWMRNWAYVPRYRDGNRPFGTFAAKQYRAFNGWINDGSFDWDVAMVTTWPLNSQKLVNVTGGNGLSYNYSREQAVTVNGYPGDRDNGQRQWYCQGTTQRVGVLDGRIQLRCDFGGGSSGGPWMRQFNESSGLGYTNGVTSTINSEGWNRSSYFGDSVKQMFDDQGGAT</sequence>
<dbReference type="AlphaFoldDB" id="A0A3R7EWJ4"/>
<evidence type="ECO:0000256" key="1">
    <source>
        <dbReference type="ARBA" id="ARBA00022729"/>
    </source>
</evidence>
<dbReference type="PANTHER" id="PTHR15462:SF19">
    <property type="entry name" value="PEPTIDASE S1 DOMAIN-CONTAINING PROTEIN"/>
    <property type="match status" value="1"/>
</dbReference>
<evidence type="ECO:0008006" key="6">
    <source>
        <dbReference type="Google" id="ProtNLM"/>
    </source>
</evidence>
<feature type="region of interest" description="Disordered" evidence="2">
    <location>
        <begin position="82"/>
        <end position="114"/>
    </location>
</feature>
<keyword evidence="1 3" id="KW-0732">Signal</keyword>
<dbReference type="SUPFAM" id="SSF50494">
    <property type="entry name" value="Trypsin-like serine proteases"/>
    <property type="match status" value="1"/>
</dbReference>
<feature type="chain" id="PRO_5043188159" description="Peptidase" evidence="3">
    <location>
        <begin position="27"/>
        <end position="332"/>
    </location>
</feature>
<evidence type="ECO:0000256" key="2">
    <source>
        <dbReference type="SAM" id="MobiDB-lite"/>
    </source>
</evidence>
<proteinExistence type="predicted"/>